<dbReference type="EMBL" id="JAJAGO010000002">
    <property type="protein sequence ID" value="MCT2589543.1"/>
    <property type="molecule type" value="Genomic_DNA"/>
</dbReference>
<evidence type="ECO:0000259" key="1">
    <source>
        <dbReference type="Pfam" id="PF04149"/>
    </source>
</evidence>
<dbReference type="RefSeq" id="WP_260216507.1">
    <property type="nucleotide sequence ID" value="NZ_JAJAGO010000002.1"/>
</dbReference>
<comment type="caution">
    <text evidence="2">The sequence shown here is derived from an EMBL/GenBank/DDBJ whole genome shotgun (WGS) entry which is preliminary data.</text>
</comment>
<proteinExistence type="predicted"/>
<dbReference type="Proteomes" id="UP001156389">
    <property type="component" value="Unassembled WGS sequence"/>
</dbReference>
<organism evidence="2 3">
    <name type="scientific">Streptomyces gossypii</name>
    <dbReference type="NCBI Taxonomy" id="2883101"/>
    <lineage>
        <taxon>Bacteria</taxon>
        <taxon>Bacillati</taxon>
        <taxon>Actinomycetota</taxon>
        <taxon>Actinomycetes</taxon>
        <taxon>Kitasatosporales</taxon>
        <taxon>Streptomycetaceae</taxon>
        <taxon>Streptomyces</taxon>
    </lineage>
</organism>
<dbReference type="Pfam" id="PF04149">
    <property type="entry name" value="DUF397"/>
    <property type="match status" value="1"/>
</dbReference>
<reference evidence="2 3" key="1">
    <citation type="submission" date="2021-10" db="EMBL/GenBank/DDBJ databases">
        <title>Streptomyces gossypii sp. nov., isolated from soil collected from cotton field.</title>
        <authorList>
            <person name="Ge X."/>
            <person name="Chen X."/>
            <person name="Liu W."/>
        </authorList>
    </citation>
    <scope>NUCLEOTIDE SEQUENCE [LARGE SCALE GENOMIC DNA]</scope>
    <source>
        <strain evidence="2 3">N2-109</strain>
    </source>
</reference>
<feature type="domain" description="DUF397" evidence="1">
    <location>
        <begin position="9"/>
        <end position="59"/>
    </location>
</feature>
<dbReference type="InterPro" id="IPR007278">
    <property type="entry name" value="DUF397"/>
</dbReference>
<accession>A0ABT2JNT4</accession>
<evidence type="ECO:0000313" key="3">
    <source>
        <dbReference type="Proteomes" id="UP001156389"/>
    </source>
</evidence>
<keyword evidence="3" id="KW-1185">Reference proteome</keyword>
<sequence length="62" mass="6771">MTEPAQLLWRKSSYSNGSGGNCIEMATPDRGVAVRDSKDPAGSVLRFTAEAWRRFVVGVQGR</sequence>
<name>A0ABT2JNT4_9ACTN</name>
<gene>
    <name evidence="2" type="ORF">LHJ74_06330</name>
</gene>
<protein>
    <submittedName>
        <fullName evidence="2">DUF397 domain-containing protein</fullName>
    </submittedName>
</protein>
<evidence type="ECO:0000313" key="2">
    <source>
        <dbReference type="EMBL" id="MCT2589543.1"/>
    </source>
</evidence>